<organism evidence="2 3">
    <name type="scientific">Lactuca saligna</name>
    <name type="common">Willowleaf lettuce</name>
    <dbReference type="NCBI Taxonomy" id="75948"/>
    <lineage>
        <taxon>Eukaryota</taxon>
        <taxon>Viridiplantae</taxon>
        <taxon>Streptophyta</taxon>
        <taxon>Embryophyta</taxon>
        <taxon>Tracheophyta</taxon>
        <taxon>Spermatophyta</taxon>
        <taxon>Magnoliopsida</taxon>
        <taxon>eudicotyledons</taxon>
        <taxon>Gunneridae</taxon>
        <taxon>Pentapetalae</taxon>
        <taxon>asterids</taxon>
        <taxon>campanulids</taxon>
        <taxon>Asterales</taxon>
        <taxon>Asteraceae</taxon>
        <taxon>Cichorioideae</taxon>
        <taxon>Cichorieae</taxon>
        <taxon>Lactucinae</taxon>
        <taxon>Lactuca</taxon>
    </lineage>
</organism>
<dbReference type="EMBL" id="OX465083">
    <property type="protein sequence ID" value="CAI9294378.1"/>
    <property type="molecule type" value="Genomic_DNA"/>
</dbReference>
<name>A0AA35ZLE6_LACSI</name>
<protein>
    <submittedName>
        <fullName evidence="2">Uncharacterized protein</fullName>
    </submittedName>
</protein>
<dbReference type="Proteomes" id="UP001177003">
    <property type="component" value="Chromosome 7"/>
</dbReference>
<evidence type="ECO:0000256" key="1">
    <source>
        <dbReference type="SAM" id="MobiDB-lite"/>
    </source>
</evidence>
<feature type="compositionally biased region" description="Low complexity" evidence="1">
    <location>
        <begin position="109"/>
        <end position="122"/>
    </location>
</feature>
<accession>A0AA35ZLE6</accession>
<proteinExistence type="predicted"/>
<reference evidence="2" key="1">
    <citation type="submission" date="2023-04" db="EMBL/GenBank/DDBJ databases">
        <authorList>
            <person name="Vijverberg K."/>
            <person name="Xiong W."/>
            <person name="Schranz E."/>
        </authorList>
    </citation>
    <scope>NUCLEOTIDE SEQUENCE</scope>
</reference>
<evidence type="ECO:0000313" key="3">
    <source>
        <dbReference type="Proteomes" id="UP001177003"/>
    </source>
</evidence>
<evidence type="ECO:0000313" key="2">
    <source>
        <dbReference type="EMBL" id="CAI9294378.1"/>
    </source>
</evidence>
<feature type="region of interest" description="Disordered" evidence="1">
    <location>
        <begin position="84"/>
        <end position="144"/>
    </location>
</feature>
<sequence length="278" mass="32401">MAVYKFADNIDYWNGFAWTTYLWTYTSGLMRGMFEKIETFRIFKKVNPELKKVHKYTVAGFMLPFKIWILETFPETTRYYTLNHEESPPQQHSPQFVASPPRRKKYKSKTSSTKTTTNASTSQQPEVERTYMSSDTLTRSVKKKKTSTKELVKRLIGVVAYLTSKVHRVLQQKDEPDTRFGEEEDMVNEEEEEIYYHGTQLHYDDTSTHGLEEDVGRILAHVEPSPDVGQHHKKTLTPIVRLQRKRGVVWYQRTPITIQSTPELKKITKARGEISGVS</sequence>
<dbReference type="AlphaFoldDB" id="A0AA35ZLE6"/>
<gene>
    <name evidence="2" type="ORF">LSALG_LOCUS33361</name>
</gene>
<keyword evidence="3" id="KW-1185">Reference proteome</keyword>